<dbReference type="EMBL" id="JBDLBR010000006">
    <property type="protein sequence ID" value="MEN7538569.1"/>
    <property type="molecule type" value="Genomic_DNA"/>
</dbReference>
<accession>A0ABV0D0B5</accession>
<keyword evidence="2" id="KW-1185">Reference proteome</keyword>
<name>A0ABV0D0B5_9SPHN</name>
<organism evidence="1 2">
    <name type="scientific">Aurantiacibacter flavus</name>
    <dbReference type="NCBI Taxonomy" id="3145232"/>
    <lineage>
        <taxon>Bacteria</taxon>
        <taxon>Pseudomonadati</taxon>
        <taxon>Pseudomonadota</taxon>
        <taxon>Alphaproteobacteria</taxon>
        <taxon>Sphingomonadales</taxon>
        <taxon>Erythrobacteraceae</taxon>
        <taxon>Aurantiacibacter</taxon>
    </lineage>
</organism>
<dbReference type="InterPro" id="IPR038444">
    <property type="entry name" value="DUF465_sf"/>
</dbReference>
<reference evidence="1 2" key="1">
    <citation type="submission" date="2024-05" db="EMBL/GenBank/DDBJ databases">
        <authorList>
            <person name="Park S."/>
        </authorList>
    </citation>
    <scope>NUCLEOTIDE SEQUENCE [LARGE SCALE GENOMIC DNA]</scope>
    <source>
        <strain evidence="1 2">DGU5</strain>
    </source>
</reference>
<protein>
    <submittedName>
        <fullName evidence="1">DUF465 domain-containing protein</fullName>
    </submittedName>
</protein>
<comment type="caution">
    <text evidence="1">The sequence shown here is derived from an EMBL/GenBank/DDBJ whole genome shotgun (WGS) entry which is preliminary data.</text>
</comment>
<evidence type="ECO:0000313" key="2">
    <source>
        <dbReference type="Proteomes" id="UP001484535"/>
    </source>
</evidence>
<dbReference type="Proteomes" id="UP001484535">
    <property type="component" value="Unassembled WGS sequence"/>
</dbReference>
<evidence type="ECO:0000313" key="1">
    <source>
        <dbReference type="EMBL" id="MEN7538569.1"/>
    </source>
</evidence>
<dbReference type="RefSeq" id="WP_346786028.1">
    <property type="nucleotide sequence ID" value="NZ_JBDLBR010000006.1"/>
</dbReference>
<sequence>MADMHLDHLLKQHRALDRLIDTTKALARQGDLPRLKRKRLRLKDRIAQLSA</sequence>
<gene>
    <name evidence="1" type="ORF">ABDJ38_15415</name>
</gene>
<proteinExistence type="predicted"/>
<dbReference type="Gene3D" id="6.10.280.50">
    <property type="match status" value="1"/>
</dbReference>